<sequence>MLNVDTIKNGLVIDHINAGYGPKIFQWLGLDKAKFSSALIMNVPSKKTGKKDIIKIDNTINIDFSVLGFIDPNITVNIIKDEKIVNKITMELPDRVENVVKCKNPRCITTTEHYIPQIFRLVDRTEGLYRCQYCDTLYKAGNNAELMEHKD</sequence>
<dbReference type="SUPFAM" id="SSF57825">
    <property type="entry name" value="Aspartate carbamoyltransferase, Regulatory-chain, C-terminal domain"/>
    <property type="match status" value="1"/>
</dbReference>
<evidence type="ECO:0000259" key="5">
    <source>
        <dbReference type="Pfam" id="PF02748"/>
    </source>
</evidence>
<dbReference type="InterPro" id="IPR036792">
    <property type="entry name" value="Asp_carbatrfase_reg_C_sf"/>
</dbReference>
<dbReference type="InterPro" id="IPR020545">
    <property type="entry name" value="Asp_carbamoyltransf_reg_N"/>
</dbReference>
<proteinExistence type="predicted"/>
<keyword evidence="2" id="KW-0862">Zinc</keyword>
<evidence type="ECO:0000256" key="3">
    <source>
        <dbReference type="ARBA" id="ARBA00022975"/>
    </source>
</evidence>
<feature type="domain" description="Aspartate carbamoyltransferase regulatory subunit C-terminal" evidence="5">
    <location>
        <begin position="95"/>
        <end position="138"/>
    </location>
</feature>
<name>A0A975EXV7_9SPIR</name>
<dbReference type="GO" id="GO:0046872">
    <property type="term" value="F:metal ion binding"/>
    <property type="evidence" value="ECO:0007669"/>
    <property type="project" value="UniProtKB-KW"/>
</dbReference>
<protein>
    <submittedName>
        <fullName evidence="6">Aspartate carbamoyltransferase regulatory subunit</fullName>
    </submittedName>
</protein>
<evidence type="ECO:0000259" key="4">
    <source>
        <dbReference type="Pfam" id="PF01948"/>
    </source>
</evidence>
<dbReference type="Proteomes" id="UP000671995">
    <property type="component" value="Chromosome"/>
</dbReference>
<dbReference type="Gene3D" id="3.30.70.140">
    <property type="entry name" value="Aspartate carbamoyltransferase regulatory subunit, N-terminal domain"/>
    <property type="match status" value="1"/>
</dbReference>
<gene>
    <name evidence="6" type="ORF">HRI96_01500</name>
</gene>
<reference evidence="6" key="2">
    <citation type="journal article" date="2021" name="Microbiol. Resour. Announc.">
        <title>Complete Genome Sequences of Three Human Oral Treponema parvum Isolates.</title>
        <authorList>
            <person name="Zeng H."/>
            <person name="Watt R.M."/>
        </authorList>
    </citation>
    <scope>NUCLEOTIDE SEQUENCE</scope>
    <source>
        <strain evidence="6">ATCC 700773</strain>
    </source>
</reference>
<dbReference type="AlphaFoldDB" id="A0A975EXV7"/>
<keyword evidence="3" id="KW-0665">Pyrimidine biosynthesis</keyword>
<dbReference type="SUPFAM" id="SSF54893">
    <property type="entry name" value="Aspartate carbamoyltransferase, Regulatory-chain, N-terminal domain"/>
    <property type="match status" value="1"/>
</dbReference>
<dbReference type="GO" id="GO:0006221">
    <property type="term" value="P:pyrimidine nucleotide biosynthetic process"/>
    <property type="evidence" value="ECO:0007669"/>
    <property type="project" value="UniProtKB-KW"/>
</dbReference>
<dbReference type="RefSeq" id="WP_210117779.1">
    <property type="nucleotide sequence ID" value="NZ_CP054257.1"/>
</dbReference>
<dbReference type="EMBL" id="CP054257">
    <property type="protein sequence ID" value="QTQ10985.1"/>
    <property type="molecule type" value="Genomic_DNA"/>
</dbReference>
<organism evidence="6 7">
    <name type="scientific">Treponema parvum</name>
    <dbReference type="NCBI Taxonomy" id="138851"/>
    <lineage>
        <taxon>Bacteria</taxon>
        <taxon>Pseudomonadati</taxon>
        <taxon>Spirochaetota</taxon>
        <taxon>Spirochaetia</taxon>
        <taxon>Spirochaetales</taxon>
        <taxon>Treponemataceae</taxon>
        <taxon>Treponema</taxon>
    </lineage>
</organism>
<dbReference type="InterPro" id="IPR020542">
    <property type="entry name" value="Asp_carbamoyltrfase_reg_C"/>
</dbReference>
<evidence type="ECO:0000313" key="6">
    <source>
        <dbReference type="EMBL" id="QTQ10985.1"/>
    </source>
</evidence>
<dbReference type="InterPro" id="IPR002801">
    <property type="entry name" value="Asp_carbamoylTrfase_reg"/>
</dbReference>
<evidence type="ECO:0000256" key="1">
    <source>
        <dbReference type="ARBA" id="ARBA00022723"/>
    </source>
</evidence>
<feature type="domain" description="Aspartate carbamoyltransferase regulatory subunit N-terminal" evidence="4">
    <location>
        <begin position="2"/>
        <end position="90"/>
    </location>
</feature>
<dbReference type="Gene3D" id="2.30.30.20">
    <property type="entry name" value="Aspartate carbamoyltransferase regulatory subunit, C-terminal domain"/>
    <property type="match status" value="1"/>
</dbReference>
<dbReference type="Pfam" id="PF02748">
    <property type="entry name" value="PyrI_C"/>
    <property type="match status" value="1"/>
</dbReference>
<dbReference type="PANTHER" id="PTHR35805">
    <property type="entry name" value="ASPARTATE CARBAMOYLTRANSFERASE REGULATORY CHAIN"/>
    <property type="match status" value="1"/>
</dbReference>
<keyword evidence="1" id="KW-0479">Metal-binding</keyword>
<reference evidence="6" key="1">
    <citation type="submission" date="2020-05" db="EMBL/GenBank/DDBJ databases">
        <authorList>
            <person name="Zeng H."/>
            <person name="Chan Y.K."/>
            <person name="Watt R.M."/>
        </authorList>
    </citation>
    <scope>NUCLEOTIDE SEQUENCE</scope>
    <source>
        <strain evidence="6">ATCC 700773</strain>
    </source>
</reference>
<accession>A0A975EXV7</accession>
<evidence type="ECO:0000313" key="7">
    <source>
        <dbReference type="Proteomes" id="UP000671995"/>
    </source>
</evidence>
<dbReference type="NCBIfam" id="NF002063">
    <property type="entry name" value="PRK00893.1-3"/>
    <property type="match status" value="1"/>
</dbReference>
<dbReference type="GO" id="GO:0009347">
    <property type="term" value="C:aspartate carbamoyltransferase complex"/>
    <property type="evidence" value="ECO:0007669"/>
    <property type="project" value="InterPro"/>
</dbReference>
<dbReference type="Pfam" id="PF01948">
    <property type="entry name" value="PyrI"/>
    <property type="match status" value="1"/>
</dbReference>
<dbReference type="GO" id="GO:0006207">
    <property type="term" value="P:'de novo' pyrimidine nucleobase biosynthetic process"/>
    <property type="evidence" value="ECO:0007669"/>
    <property type="project" value="InterPro"/>
</dbReference>
<dbReference type="PANTHER" id="PTHR35805:SF1">
    <property type="entry name" value="ASPARTATE CARBAMOYLTRANSFERASE REGULATORY CHAIN"/>
    <property type="match status" value="1"/>
</dbReference>
<dbReference type="InterPro" id="IPR036793">
    <property type="entry name" value="Asp_carbatrfase_reg_N_sf"/>
</dbReference>
<evidence type="ECO:0000256" key="2">
    <source>
        <dbReference type="ARBA" id="ARBA00022833"/>
    </source>
</evidence>